<evidence type="ECO:0008006" key="5">
    <source>
        <dbReference type="Google" id="ProtNLM"/>
    </source>
</evidence>
<dbReference type="GO" id="GO:0019290">
    <property type="term" value="P:siderophore biosynthetic process"/>
    <property type="evidence" value="ECO:0007669"/>
    <property type="project" value="InterPro"/>
</dbReference>
<dbReference type="AlphaFoldDB" id="A0A8H5LUH4"/>
<dbReference type="InterPro" id="IPR022770">
    <property type="entry name" value="IucA/IucC-like_C"/>
</dbReference>
<dbReference type="Pfam" id="PF06276">
    <property type="entry name" value="FhuF"/>
    <property type="match status" value="1"/>
</dbReference>
<reference evidence="3 4" key="1">
    <citation type="journal article" date="2020" name="ISME J.">
        <title>Uncovering the hidden diversity of litter-decomposition mechanisms in mushroom-forming fungi.</title>
        <authorList>
            <person name="Floudas D."/>
            <person name="Bentzer J."/>
            <person name="Ahren D."/>
            <person name="Johansson T."/>
            <person name="Persson P."/>
            <person name="Tunlid A."/>
        </authorList>
    </citation>
    <scope>NUCLEOTIDE SEQUENCE [LARGE SCALE GENOMIC DNA]</scope>
    <source>
        <strain evidence="3 4">CBS 291.85</strain>
    </source>
</reference>
<feature type="domain" description="Aerobactin siderophore biosynthesis IucA/IucC-like C-terminal" evidence="2">
    <location>
        <begin position="444"/>
        <end position="596"/>
    </location>
</feature>
<dbReference type="InterPro" id="IPR007310">
    <property type="entry name" value="Aerobactin_biosyn_IucA/IucC_N"/>
</dbReference>
<comment type="caution">
    <text evidence="3">The sequence shown here is derived from an EMBL/GenBank/DDBJ whole genome shotgun (WGS) entry which is preliminary data.</text>
</comment>
<dbReference type="Gene3D" id="1.10.510.40">
    <property type="match status" value="1"/>
</dbReference>
<dbReference type="Pfam" id="PF04183">
    <property type="entry name" value="IucA_IucC"/>
    <property type="match status" value="1"/>
</dbReference>
<dbReference type="Proteomes" id="UP000559256">
    <property type="component" value="Unassembled WGS sequence"/>
</dbReference>
<organism evidence="3 4">
    <name type="scientific">Tetrapyrgos nigripes</name>
    <dbReference type="NCBI Taxonomy" id="182062"/>
    <lineage>
        <taxon>Eukaryota</taxon>
        <taxon>Fungi</taxon>
        <taxon>Dikarya</taxon>
        <taxon>Basidiomycota</taxon>
        <taxon>Agaricomycotina</taxon>
        <taxon>Agaricomycetes</taxon>
        <taxon>Agaricomycetidae</taxon>
        <taxon>Agaricales</taxon>
        <taxon>Marasmiineae</taxon>
        <taxon>Marasmiaceae</taxon>
        <taxon>Tetrapyrgos</taxon>
    </lineage>
</organism>
<sequence length="619" mass="68445">MSTTEQSLLPPPEHAAFAVSSRLLSCLVTESLLRSFYLPLPQSRKAAGLLVVLTTSLISEQPVITRSLKSTDVFAIVPLHHPPVLKDQHLGDKHGLPVALVDPLDMLPEIYELSSSDTEGESVDNELSEELLSVLTPPPWEIKSVTMRRITSPLQLWNKFVEDMLMQDSLRKVIESELQSSLHWQTLSFENPPKCPSLTSSPIEWEQSLVAGHPTHPMHRARMMPKVPDSYDWYHPIIRFVRVSKSSLDVLGPFAKTVHDLAQLAALSAGLSLSDSDESVIMPVHEAQLDNILSKFPDVEALDPAINVRAEAQCSIRTVSIPELPGMALKLAVGVKISSSLRTISHYTANFGPRFSEEIVPKLAINPELLAVETEPSSAVYKCADPDDAKNFTAVLRKTYSPAPNEAVITVAALLETGHAGTPPGVSAIEHIFGLDSVEKRTSFLDRYIEVACKALVPPLMYNGVAFEAHAQNVLARFDTQKKELLGFVVRDLGGLRIHPDTLNSSLGTNFVFLDGHCVVTGSVEAAYPKFYHTFVHNHLQRLIRLLGMHYNGVGWEMLRRHLTDLIPPDHGLHKAWLSPEGAFVAGKCLMRMRLQGVYRDMVYSPFPNMILYKGVEGA</sequence>
<gene>
    <name evidence="3" type="ORF">D9758_001165</name>
</gene>
<keyword evidence="4" id="KW-1185">Reference proteome</keyword>
<evidence type="ECO:0000313" key="4">
    <source>
        <dbReference type="Proteomes" id="UP000559256"/>
    </source>
</evidence>
<accession>A0A8H5LUH4</accession>
<dbReference type="PANTHER" id="PTHR34384:SF5">
    <property type="entry name" value="L-2,3-DIAMINOPROPANOATE--CITRATE LIGASE"/>
    <property type="match status" value="1"/>
</dbReference>
<dbReference type="EMBL" id="JAACJM010000012">
    <property type="protein sequence ID" value="KAF5370027.1"/>
    <property type="molecule type" value="Genomic_DNA"/>
</dbReference>
<evidence type="ECO:0000259" key="1">
    <source>
        <dbReference type="Pfam" id="PF04183"/>
    </source>
</evidence>
<dbReference type="PANTHER" id="PTHR34384">
    <property type="entry name" value="L-2,3-DIAMINOPROPANOATE--CITRATE LIGASE"/>
    <property type="match status" value="1"/>
</dbReference>
<protein>
    <recommendedName>
        <fullName evidence="5">IucC family-domain-containing protein</fullName>
    </recommendedName>
</protein>
<dbReference type="GO" id="GO:0016881">
    <property type="term" value="F:acid-amino acid ligase activity"/>
    <property type="evidence" value="ECO:0007669"/>
    <property type="project" value="UniProtKB-ARBA"/>
</dbReference>
<feature type="domain" description="Aerobactin siderophore biosynthesis IucA/IucC N-terminal" evidence="1">
    <location>
        <begin position="203"/>
        <end position="415"/>
    </location>
</feature>
<name>A0A8H5LUH4_9AGAR</name>
<dbReference type="InterPro" id="IPR037455">
    <property type="entry name" value="LucA/IucC-like"/>
</dbReference>
<evidence type="ECO:0000313" key="3">
    <source>
        <dbReference type="EMBL" id="KAF5370027.1"/>
    </source>
</evidence>
<evidence type="ECO:0000259" key="2">
    <source>
        <dbReference type="Pfam" id="PF06276"/>
    </source>
</evidence>
<dbReference type="OrthoDB" id="2117718at2759"/>
<proteinExistence type="predicted"/>